<feature type="domain" description="Helicase ATP-binding" evidence="10">
    <location>
        <begin position="140"/>
        <end position="327"/>
    </location>
</feature>
<dbReference type="Pfam" id="PF00270">
    <property type="entry name" value="DEAD"/>
    <property type="match status" value="1"/>
</dbReference>
<sequence length="543" mass="60563">MQNDPANVSVILERFRRTQDLHQAAADSYAKRKQPTNDEDDAAHDAQNEVPNSKKIKIVDTIEAEGLSAIPQPAQTDADKNAVTLEWPVKPRFVDPDARKSFKSLGVSKHICDHLESLGFTDAFAVQTVVIPSVLESQTSVSPDPLPTILVNSFTGSGKTMAYMVPIVDVLSTNASRGTHRVRALILLPTKVLMSQVHSVAEQLSKGTGLRVQTLKAGRSLTREARFLQEDVPDIIVSAPGRLVDHVRLQPNLLKDLKFLVVDEADRLVGQSFQNWTKLLQEVVPTPTHANVGQIWRRPPQRLIFSATLTRDPAKLAELQVSMVPTKPKLFIVGNEDLDGNDEFALPQQLTERLLVCSGIFNKPLALVNELISSGHWRYNKTVVFVRNNESASRLSRLIELVSSNVFGFPIRANKCSGEMRVQERKKILKEFETNENGLLVCTDLIARGIDMPIDCVVNYDVPYGVREYVHRVGRTARANAEGTAVTIVTHGRDRQHFYDIQVGISRSNEITEEEPTYDINEEKYNESLQALEKEVINDSKGI</sequence>
<dbReference type="EC" id="3.6.4.13" evidence="1"/>
<dbReference type="CDD" id="cd18787">
    <property type="entry name" value="SF2_C_DEAD"/>
    <property type="match status" value="1"/>
</dbReference>
<dbReference type="PROSITE" id="PS51192">
    <property type="entry name" value="HELICASE_ATP_BIND_1"/>
    <property type="match status" value="1"/>
</dbReference>
<dbReference type="SMART" id="SM00487">
    <property type="entry name" value="DEXDc"/>
    <property type="match status" value="1"/>
</dbReference>
<keyword evidence="13" id="KW-1185">Reference proteome</keyword>
<organism evidence="12 13">
    <name type="scientific">Starmerella bacillaris</name>
    <name type="common">Yeast</name>
    <name type="synonym">Candida zemplinina</name>
    <dbReference type="NCBI Taxonomy" id="1247836"/>
    <lineage>
        <taxon>Eukaryota</taxon>
        <taxon>Fungi</taxon>
        <taxon>Dikarya</taxon>
        <taxon>Ascomycota</taxon>
        <taxon>Saccharomycotina</taxon>
        <taxon>Dipodascomycetes</taxon>
        <taxon>Dipodascales</taxon>
        <taxon>Trichomonascaceae</taxon>
        <taxon>Starmerella</taxon>
    </lineage>
</organism>
<feature type="domain" description="Helicase C-terminal" evidence="11">
    <location>
        <begin position="367"/>
        <end position="533"/>
    </location>
</feature>
<dbReference type="Gene3D" id="3.40.50.300">
    <property type="entry name" value="P-loop containing nucleotide triphosphate hydrolases"/>
    <property type="match status" value="2"/>
</dbReference>
<dbReference type="PROSITE" id="PS51194">
    <property type="entry name" value="HELICASE_CTER"/>
    <property type="match status" value="1"/>
</dbReference>
<protein>
    <recommendedName>
        <fullName evidence="1">RNA helicase</fullName>
        <ecNumber evidence="1">3.6.4.13</ecNumber>
    </recommendedName>
</protein>
<dbReference type="InterPro" id="IPR027417">
    <property type="entry name" value="P-loop_NTPase"/>
</dbReference>
<comment type="catalytic activity">
    <reaction evidence="7">
        <text>ATP + H2O = ADP + phosphate + H(+)</text>
        <dbReference type="Rhea" id="RHEA:13065"/>
        <dbReference type="ChEBI" id="CHEBI:15377"/>
        <dbReference type="ChEBI" id="CHEBI:15378"/>
        <dbReference type="ChEBI" id="CHEBI:30616"/>
        <dbReference type="ChEBI" id="CHEBI:43474"/>
        <dbReference type="ChEBI" id="CHEBI:456216"/>
        <dbReference type="EC" id="3.6.4.13"/>
    </reaction>
</comment>
<evidence type="ECO:0000256" key="2">
    <source>
        <dbReference type="ARBA" id="ARBA00022741"/>
    </source>
</evidence>
<comment type="similarity">
    <text evidence="8">Belongs to the DEAD box helicase family.</text>
</comment>
<evidence type="ECO:0000256" key="7">
    <source>
        <dbReference type="ARBA" id="ARBA00047984"/>
    </source>
</evidence>
<dbReference type="GO" id="GO:0006364">
    <property type="term" value="P:rRNA processing"/>
    <property type="evidence" value="ECO:0007669"/>
    <property type="project" value="UniProtKB-ARBA"/>
</dbReference>
<keyword evidence="5 8" id="KW-0067">ATP-binding</keyword>
<dbReference type="GO" id="GO:0003723">
    <property type="term" value="F:RNA binding"/>
    <property type="evidence" value="ECO:0007669"/>
    <property type="project" value="UniProtKB-KW"/>
</dbReference>
<keyword evidence="3 8" id="KW-0378">Hydrolase</keyword>
<evidence type="ECO:0000256" key="4">
    <source>
        <dbReference type="ARBA" id="ARBA00022806"/>
    </source>
</evidence>
<reference evidence="12 13" key="1">
    <citation type="journal article" date="2023" name="Elife">
        <title>Identification of key yeast species and microbe-microbe interactions impacting larval growth of Drosophila in the wild.</title>
        <authorList>
            <person name="Mure A."/>
            <person name="Sugiura Y."/>
            <person name="Maeda R."/>
            <person name="Honda K."/>
            <person name="Sakurai N."/>
            <person name="Takahashi Y."/>
            <person name="Watada M."/>
            <person name="Katoh T."/>
            <person name="Gotoh A."/>
            <person name="Gotoh Y."/>
            <person name="Taniguchi I."/>
            <person name="Nakamura K."/>
            <person name="Hayashi T."/>
            <person name="Katayama T."/>
            <person name="Uemura T."/>
            <person name="Hattori Y."/>
        </authorList>
    </citation>
    <scope>NUCLEOTIDE SEQUENCE [LARGE SCALE GENOMIC DNA]</scope>
    <source>
        <strain evidence="12 13">SB-73</strain>
    </source>
</reference>
<feature type="region of interest" description="Disordered" evidence="9">
    <location>
        <begin position="22"/>
        <end position="50"/>
    </location>
</feature>
<dbReference type="Proteomes" id="UP001362899">
    <property type="component" value="Unassembled WGS sequence"/>
</dbReference>
<gene>
    <name evidence="12" type="ORF">DASB73_039210</name>
</gene>
<dbReference type="GO" id="GO:0005524">
    <property type="term" value="F:ATP binding"/>
    <property type="evidence" value="ECO:0007669"/>
    <property type="project" value="UniProtKB-KW"/>
</dbReference>
<dbReference type="InterPro" id="IPR011545">
    <property type="entry name" value="DEAD/DEAH_box_helicase_dom"/>
</dbReference>
<evidence type="ECO:0000256" key="1">
    <source>
        <dbReference type="ARBA" id="ARBA00012552"/>
    </source>
</evidence>
<dbReference type="EMBL" id="BTGC01000008">
    <property type="protein sequence ID" value="GMM52958.1"/>
    <property type="molecule type" value="Genomic_DNA"/>
</dbReference>
<keyword evidence="6" id="KW-0694">RNA-binding</keyword>
<evidence type="ECO:0000259" key="11">
    <source>
        <dbReference type="PROSITE" id="PS51194"/>
    </source>
</evidence>
<evidence type="ECO:0000256" key="8">
    <source>
        <dbReference type="RuleBase" id="RU000492"/>
    </source>
</evidence>
<evidence type="ECO:0000313" key="12">
    <source>
        <dbReference type="EMBL" id="GMM52958.1"/>
    </source>
</evidence>
<dbReference type="GO" id="GO:0005829">
    <property type="term" value="C:cytosol"/>
    <property type="evidence" value="ECO:0007669"/>
    <property type="project" value="TreeGrafter"/>
</dbReference>
<dbReference type="PROSITE" id="PS00039">
    <property type="entry name" value="DEAD_ATP_HELICASE"/>
    <property type="match status" value="1"/>
</dbReference>
<accession>A0AAV5RP69</accession>
<dbReference type="GO" id="GO:0003724">
    <property type="term" value="F:RNA helicase activity"/>
    <property type="evidence" value="ECO:0007669"/>
    <property type="project" value="UniProtKB-EC"/>
</dbReference>
<evidence type="ECO:0000256" key="5">
    <source>
        <dbReference type="ARBA" id="ARBA00022840"/>
    </source>
</evidence>
<dbReference type="CDD" id="cd17956">
    <property type="entry name" value="DEADc_DDX51"/>
    <property type="match status" value="1"/>
</dbReference>
<dbReference type="GO" id="GO:0016787">
    <property type="term" value="F:hydrolase activity"/>
    <property type="evidence" value="ECO:0007669"/>
    <property type="project" value="UniProtKB-KW"/>
</dbReference>
<comment type="caution">
    <text evidence="12">The sequence shown here is derived from an EMBL/GenBank/DDBJ whole genome shotgun (WGS) entry which is preliminary data.</text>
</comment>
<evidence type="ECO:0000256" key="6">
    <source>
        <dbReference type="ARBA" id="ARBA00022884"/>
    </source>
</evidence>
<evidence type="ECO:0000259" key="10">
    <source>
        <dbReference type="PROSITE" id="PS51192"/>
    </source>
</evidence>
<dbReference type="InterPro" id="IPR050079">
    <property type="entry name" value="DEAD_box_RNA_helicase"/>
</dbReference>
<proteinExistence type="inferred from homology"/>
<dbReference type="Pfam" id="PF00271">
    <property type="entry name" value="Helicase_C"/>
    <property type="match status" value="1"/>
</dbReference>
<keyword evidence="4 8" id="KW-0347">Helicase</keyword>
<keyword evidence="2 8" id="KW-0547">Nucleotide-binding</keyword>
<name>A0AAV5RP69_STABA</name>
<evidence type="ECO:0000256" key="9">
    <source>
        <dbReference type="SAM" id="MobiDB-lite"/>
    </source>
</evidence>
<dbReference type="PANTHER" id="PTHR47959:SF1">
    <property type="entry name" value="ATP-DEPENDENT RNA HELICASE DBPA"/>
    <property type="match status" value="1"/>
</dbReference>
<evidence type="ECO:0000256" key="3">
    <source>
        <dbReference type="ARBA" id="ARBA00022801"/>
    </source>
</evidence>
<dbReference type="InterPro" id="IPR014001">
    <property type="entry name" value="Helicase_ATP-bd"/>
</dbReference>
<dbReference type="InterPro" id="IPR000629">
    <property type="entry name" value="RNA-helicase_DEAD-box_CS"/>
</dbReference>
<dbReference type="SMART" id="SM00490">
    <property type="entry name" value="HELICc"/>
    <property type="match status" value="1"/>
</dbReference>
<dbReference type="InterPro" id="IPR001650">
    <property type="entry name" value="Helicase_C-like"/>
</dbReference>
<dbReference type="PANTHER" id="PTHR47959">
    <property type="entry name" value="ATP-DEPENDENT RNA HELICASE RHLE-RELATED"/>
    <property type="match status" value="1"/>
</dbReference>
<dbReference type="AlphaFoldDB" id="A0AAV5RP69"/>
<dbReference type="SUPFAM" id="SSF52540">
    <property type="entry name" value="P-loop containing nucleoside triphosphate hydrolases"/>
    <property type="match status" value="1"/>
</dbReference>
<evidence type="ECO:0000313" key="13">
    <source>
        <dbReference type="Proteomes" id="UP001362899"/>
    </source>
</evidence>